<dbReference type="PANTHER" id="PTHR13806:SF46">
    <property type="entry name" value="FLOTILLIN-1-RELATED"/>
    <property type="match status" value="1"/>
</dbReference>
<evidence type="ECO:0000256" key="3">
    <source>
        <dbReference type="ARBA" id="ARBA00023136"/>
    </source>
</evidence>
<name>A0A0P7ZNV3_9CYAN</name>
<gene>
    <name evidence="7" type="ORF">HLUCCA11_04535</name>
</gene>
<comment type="caution">
    <text evidence="7">The sequence shown here is derived from an EMBL/GenBank/DDBJ whole genome shotgun (WGS) entry which is preliminary data.</text>
</comment>
<evidence type="ECO:0000313" key="7">
    <source>
        <dbReference type="EMBL" id="KPQ36759.1"/>
    </source>
</evidence>
<reference evidence="7 8" key="1">
    <citation type="submission" date="2015-09" db="EMBL/GenBank/DDBJ databases">
        <title>Identification and resolution of microdiversity through metagenomic sequencing of parallel consortia.</title>
        <authorList>
            <person name="Nelson W.C."/>
            <person name="Romine M.F."/>
            <person name="Lindemann S.R."/>
        </authorList>
    </citation>
    <scope>NUCLEOTIDE SEQUENCE [LARGE SCALE GENOMIC DNA]</scope>
    <source>
        <strain evidence="7">Ana</strain>
    </source>
</reference>
<evidence type="ECO:0000256" key="4">
    <source>
        <dbReference type="SAM" id="MobiDB-lite"/>
    </source>
</evidence>
<keyword evidence="5" id="KW-0812">Transmembrane</keyword>
<keyword evidence="3 5" id="KW-0472">Membrane</keyword>
<dbReference type="CDD" id="cd03399">
    <property type="entry name" value="SPFH_flotillin"/>
    <property type="match status" value="1"/>
</dbReference>
<dbReference type="AlphaFoldDB" id="A0A0P7ZNV3"/>
<dbReference type="SUPFAM" id="SSF117892">
    <property type="entry name" value="Band 7/SPFH domain"/>
    <property type="match status" value="1"/>
</dbReference>
<evidence type="ECO:0000256" key="5">
    <source>
        <dbReference type="SAM" id="Phobius"/>
    </source>
</evidence>
<dbReference type="Pfam" id="PF01145">
    <property type="entry name" value="Band_7"/>
    <property type="match status" value="1"/>
</dbReference>
<evidence type="ECO:0000259" key="6">
    <source>
        <dbReference type="SMART" id="SM00244"/>
    </source>
</evidence>
<dbReference type="GO" id="GO:0072659">
    <property type="term" value="P:protein localization to plasma membrane"/>
    <property type="evidence" value="ECO:0007669"/>
    <property type="project" value="TreeGrafter"/>
</dbReference>
<accession>A0A0P7ZNV3</accession>
<dbReference type="EMBL" id="LJZR01000004">
    <property type="protein sequence ID" value="KPQ36759.1"/>
    <property type="molecule type" value="Genomic_DNA"/>
</dbReference>
<evidence type="ECO:0000313" key="8">
    <source>
        <dbReference type="Proteomes" id="UP000050465"/>
    </source>
</evidence>
<protein>
    <submittedName>
        <fullName evidence="7">Flotillin</fullName>
    </submittedName>
</protein>
<feature type="compositionally biased region" description="Basic and acidic residues" evidence="4">
    <location>
        <begin position="305"/>
        <end position="316"/>
    </location>
</feature>
<proteinExistence type="inferred from homology"/>
<feature type="domain" description="Band 7" evidence="6">
    <location>
        <begin position="76"/>
        <end position="250"/>
    </location>
</feature>
<dbReference type="GO" id="GO:0005886">
    <property type="term" value="C:plasma membrane"/>
    <property type="evidence" value="ECO:0007669"/>
    <property type="project" value="TreeGrafter"/>
</dbReference>
<dbReference type="PANTHER" id="PTHR13806">
    <property type="entry name" value="FLOTILLIN-RELATED"/>
    <property type="match status" value="1"/>
</dbReference>
<dbReference type="InterPro" id="IPR027705">
    <property type="entry name" value="Flotillin_fam"/>
</dbReference>
<comment type="similarity">
    <text evidence="2">Belongs to the band 7/mec-2 family. Flotillin subfamily.</text>
</comment>
<sequence length="489" mass="53439">MSQPIFESRPDLEFNQPSQLNNQQIASLPVTQTEQIVDAVTVLQPMNATASIGLGTVGAVTVSLIVLGSAFALIKSSLRICQPNEILIVSGRKYKQENGKEVGYRVIFGGRAFVMPIIEQVEKMDMTTMPIPVEVKNSYAKGGTPLNIQAIATVKISSQRNIVGNAIERFLGRNRSEIERVVRETLEGNLRGVVANLTPEQVNEDRLNFAERIADDVARDLNKLGLHLDTLKVQSVTDDVDYLSSIGRRQIANIIRDAEIAEAVALGEAERIESDCQRRAEVFKSQALTIIQEKQNQLRKIKAELDQRSKSEEERTAAAAKEASARAEQQLQTVRAKLERLRLEAEQVLPAEAAREAQALYAKGAAAEVAENAKAAAEVNEMLAQVWKKTGRDATQIFLLQQIDMVLKEAATIPHKMHLQNINVIDNGDGKSIASLANMYPEVVRQFLLQIEQILGIDVAGTLSQRSAAVNGSVGTAVQAIPTSLPPAA</sequence>
<feature type="region of interest" description="Disordered" evidence="4">
    <location>
        <begin position="305"/>
        <end position="325"/>
    </location>
</feature>
<feature type="transmembrane region" description="Helical" evidence="5">
    <location>
        <begin position="52"/>
        <end position="74"/>
    </location>
</feature>
<comment type="subcellular location">
    <subcellularLocation>
        <location evidence="1">Membrane</location>
    </subcellularLocation>
</comment>
<dbReference type="InterPro" id="IPR001107">
    <property type="entry name" value="Band_7"/>
</dbReference>
<evidence type="ECO:0000256" key="2">
    <source>
        <dbReference type="ARBA" id="ARBA00007161"/>
    </source>
</evidence>
<dbReference type="InterPro" id="IPR036013">
    <property type="entry name" value="Band_7/SPFH_dom_sf"/>
</dbReference>
<dbReference type="Proteomes" id="UP000050465">
    <property type="component" value="Unassembled WGS sequence"/>
</dbReference>
<dbReference type="PATRIC" id="fig|1666911.3.peg.2910"/>
<organism evidence="7 8">
    <name type="scientific">Phormidesmis priestleyi Ana</name>
    <dbReference type="NCBI Taxonomy" id="1666911"/>
    <lineage>
        <taxon>Bacteria</taxon>
        <taxon>Bacillati</taxon>
        <taxon>Cyanobacteriota</taxon>
        <taxon>Cyanophyceae</taxon>
        <taxon>Leptolyngbyales</taxon>
        <taxon>Leptolyngbyaceae</taxon>
        <taxon>Phormidesmis</taxon>
    </lineage>
</organism>
<dbReference type="GO" id="GO:0002020">
    <property type="term" value="F:protease binding"/>
    <property type="evidence" value="ECO:0007669"/>
    <property type="project" value="TreeGrafter"/>
</dbReference>
<dbReference type="SMART" id="SM00244">
    <property type="entry name" value="PHB"/>
    <property type="match status" value="1"/>
</dbReference>
<evidence type="ECO:0000256" key="1">
    <source>
        <dbReference type="ARBA" id="ARBA00004370"/>
    </source>
</evidence>
<dbReference type="Gene3D" id="3.30.479.30">
    <property type="entry name" value="Band 7 domain"/>
    <property type="match status" value="1"/>
</dbReference>
<dbReference type="STRING" id="1666911.HLUCCA11_04535"/>
<keyword evidence="5" id="KW-1133">Transmembrane helix</keyword>